<evidence type="ECO:0000313" key="1">
    <source>
        <dbReference type="Proteomes" id="UP000095287"/>
    </source>
</evidence>
<name>A0A1I8ARK0_9BILA</name>
<sequence>ANKAPSAEPPKALKLAAPLAVASSTPLAPKFSLCEGLSAASYMKSINEELVSSLYSTGTLPPAANPYVLDPFYYSSAYVPNGAGLYNPTVYP</sequence>
<organism evidence="1 2">
    <name type="scientific">Steinernema glaseri</name>
    <dbReference type="NCBI Taxonomy" id="37863"/>
    <lineage>
        <taxon>Eukaryota</taxon>
        <taxon>Metazoa</taxon>
        <taxon>Ecdysozoa</taxon>
        <taxon>Nematoda</taxon>
        <taxon>Chromadorea</taxon>
        <taxon>Rhabditida</taxon>
        <taxon>Tylenchina</taxon>
        <taxon>Panagrolaimomorpha</taxon>
        <taxon>Strongyloidoidea</taxon>
        <taxon>Steinernematidae</taxon>
        <taxon>Steinernema</taxon>
    </lineage>
</organism>
<proteinExistence type="predicted"/>
<dbReference type="WBParaSite" id="L893_g8446.t1">
    <property type="protein sequence ID" value="L893_g8446.t1"/>
    <property type="gene ID" value="L893_g8446"/>
</dbReference>
<protein>
    <submittedName>
        <fullName evidence="2">PAM2 domain-containing protein</fullName>
    </submittedName>
</protein>
<accession>A0A1I8ARK0</accession>
<reference evidence="2" key="1">
    <citation type="submission" date="2016-11" db="UniProtKB">
        <authorList>
            <consortium name="WormBaseParasite"/>
        </authorList>
    </citation>
    <scope>IDENTIFICATION</scope>
</reference>
<keyword evidence="1" id="KW-1185">Reference proteome</keyword>
<dbReference type="AlphaFoldDB" id="A0A1I8ARK0"/>
<evidence type="ECO:0000313" key="2">
    <source>
        <dbReference type="WBParaSite" id="L893_g8446.t1"/>
    </source>
</evidence>
<dbReference type="Proteomes" id="UP000095287">
    <property type="component" value="Unplaced"/>
</dbReference>